<sequence>MGLFSKIDQHADLMNRMATTVHADLDEAIIRADLSAQELRNAIFTCIGCTGVCDCESWLEAHADGADETPAYCRNGALLQRLQRPL</sequence>
<reference evidence="2 3" key="1">
    <citation type="submission" date="2022-10" db="EMBL/GenBank/DDBJ databases">
        <title>Pararhodobacter sp. nov., isolated from marine algae.</title>
        <authorList>
            <person name="Choi B.J."/>
            <person name="Kim J.M."/>
            <person name="Lee J.K."/>
            <person name="Choi D.G."/>
            <person name="Jeon C.O."/>
        </authorList>
    </citation>
    <scope>NUCLEOTIDE SEQUENCE [LARGE SCALE GENOMIC DNA]</scope>
    <source>
        <strain evidence="2 3">ZQ420</strain>
    </source>
</reference>
<evidence type="ECO:0000313" key="2">
    <source>
        <dbReference type="EMBL" id="MCW1932587.1"/>
    </source>
</evidence>
<comment type="caution">
    <text evidence="2">The sequence shown here is derived from an EMBL/GenBank/DDBJ whole genome shotgun (WGS) entry which is preliminary data.</text>
</comment>
<evidence type="ECO:0000259" key="1">
    <source>
        <dbReference type="Pfam" id="PF20056"/>
    </source>
</evidence>
<dbReference type="Pfam" id="PF20056">
    <property type="entry name" value="DUF6455"/>
    <property type="match status" value="1"/>
</dbReference>
<gene>
    <name evidence="2" type="ORF">OKW52_10050</name>
</gene>
<proteinExistence type="predicted"/>
<evidence type="ECO:0000313" key="3">
    <source>
        <dbReference type="Proteomes" id="UP001208938"/>
    </source>
</evidence>
<accession>A0ABT3GYI5</accession>
<keyword evidence="3" id="KW-1185">Reference proteome</keyword>
<dbReference type="RefSeq" id="WP_264505573.1">
    <property type="nucleotide sequence ID" value="NZ_JAPDFL010000001.1"/>
</dbReference>
<name>A0ABT3GYI5_9RHOB</name>
<feature type="domain" description="DUF6455" evidence="1">
    <location>
        <begin position="1"/>
        <end position="84"/>
    </location>
</feature>
<dbReference type="Proteomes" id="UP001208938">
    <property type="component" value="Unassembled WGS sequence"/>
</dbReference>
<organism evidence="2 3">
    <name type="scientific">Pararhodobacter zhoushanensis</name>
    <dbReference type="NCBI Taxonomy" id="2479545"/>
    <lineage>
        <taxon>Bacteria</taxon>
        <taxon>Pseudomonadati</taxon>
        <taxon>Pseudomonadota</taxon>
        <taxon>Alphaproteobacteria</taxon>
        <taxon>Rhodobacterales</taxon>
        <taxon>Paracoccaceae</taxon>
        <taxon>Pararhodobacter</taxon>
    </lineage>
</organism>
<protein>
    <submittedName>
        <fullName evidence="2">DUF6455 family protein</fullName>
    </submittedName>
</protein>
<dbReference type="EMBL" id="JAPDFL010000001">
    <property type="protein sequence ID" value="MCW1932587.1"/>
    <property type="molecule type" value="Genomic_DNA"/>
</dbReference>
<dbReference type="InterPro" id="IPR045601">
    <property type="entry name" value="DUF6455"/>
</dbReference>